<dbReference type="eggNOG" id="ENOG5032TU1">
    <property type="taxonomic scope" value="Bacteria"/>
</dbReference>
<dbReference type="AlphaFoldDB" id="B8HXT8"/>
<dbReference type="PROSITE" id="PS51257">
    <property type="entry name" value="PROKAR_LIPOPROTEIN"/>
    <property type="match status" value="1"/>
</dbReference>
<accession>B8HXT8</accession>
<dbReference type="OrthoDB" id="531045at2"/>
<gene>
    <name evidence="1" type="ordered locus">Cyan7425_0991</name>
</gene>
<organism evidence="1">
    <name type="scientific">Cyanothece sp. (strain PCC 7425 / ATCC 29141)</name>
    <dbReference type="NCBI Taxonomy" id="395961"/>
    <lineage>
        <taxon>Bacteria</taxon>
        <taxon>Bacillati</taxon>
        <taxon>Cyanobacteriota</taxon>
        <taxon>Cyanophyceae</taxon>
        <taxon>Gomontiellales</taxon>
        <taxon>Cyanothecaceae</taxon>
        <taxon>Cyanothece</taxon>
    </lineage>
</organism>
<reference evidence="1" key="1">
    <citation type="submission" date="2009-01" db="EMBL/GenBank/DDBJ databases">
        <title>Complete sequence of chromosome Cyanothece sp. PCC 7425.</title>
        <authorList>
            <consortium name="US DOE Joint Genome Institute"/>
            <person name="Lucas S."/>
            <person name="Copeland A."/>
            <person name="Lapidus A."/>
            <person name="Glavina del Rio T."/>
            <person name="Dalin E."/>
            <person name="Tice H."/>
            <person name="Bruce D."/>
            <person name="Goodwin L."/>
            <person name="Pitluck S."/>
            <person name="Sims D."/>
            <person name="Meineke L."/>
            <person name="Brettin T."/>
            <person name="Detter J.C."/>
            <person name="Han C."/>
            <person name="Larimer F."/>
            <person name="Land M."/>
            <person name="Hauser L."/>
            <person name="Kyrpides N."/>
            <person name="Ovchinnikova G."/>
            <person name="Liberton M."/>
            <person name="Stoeckel J."/>
            <person name="Banerjee A."/>
            <person name="Singh A."/>
            <person name="Page L."/>
            <person name="Sato H."/>
            <person name="Zhao L."/>
            <person name="Sherman L."/>
            <person name="Pakrasi H."/>
            <person name="Richardson P."/>
        </authorList>
    </citation>
    <scope>NUCLEOTIDE SEQUENCE</scope>
    <source>
        <strain evidence="1">PCC 7425</strain>
    </source>
</reference>
<dbReference type="EMBL" id="CP001344">
    <property type="protein sequence ID" value="ACL43377.1"/>
    <property type="molecule type" value="Genomic_DNA"/>
</dbReference>
<name>B8HXT8_CYAP4</name>
<dbReference type="HOGENOM" id="CLU_148524_0_0_3"/>
<dbReference type="KEGG" id="cyn:Cyan7425_0991"/>
<evidence type="ECO:0000313" key="1">
    <source>
        <dbReference type="EMBL" id="ACL43377.1"/>
    </source>
</evidence>
<sequence>MARYTHFLTVALPSGQLQQQLVNTLQSCNLQIIHTTEDYLMARETPSGIPFAQLVTVEVLIDNTRATESSTHLSFVVKNEELPLKTNNHCFRMYQLISRAFVENKNWSLLEDVAGLQTT</sequence>
<protein>
    <submittedName>
        <fullName evidence="1">Uncharacterized protein</fullName>
    </submittedName>
</protein>
<proteinExistence type="predicted"/>
<dbReference type="STRING" id="395961.Cyan7425_0991"/>